<dbReference type="InterPro" id="IPR018656">
    <property type="entry name" value="DUF2087"/>
</dbReference>
<sequence>MTTPLERIVRREPRLATFVHDGRLTRIPRRPAVAAKLYAATAAELTPEVTMSETEINNLLRPIWSDVSTLRRALVDHGHLRRSADGSRYERSDSTGG</sequence>
<dbReference type="Proteomes" id="UP000636793">
    <property type="component" value="Unassembled WGS sequence"/>
</dbReference>
<protein>
    <recommendedName>
        <fullName evidence="1">DUF2087 domain-containing protein</fullName>
    </recommendedName>
</protein>
<gene>
    <name evidence="2" type="ORF">GCM10011492_20390</name>
</gene>
<evidence type="ECO:0000313" key="3">
    <source>
        <dbReference type="Proteomes" id="UP000636793"/>
    </source>
</evidence>
<dbReference type="RefSeq" id="WP_188836901.1">
    <property type="nucleotide sequence ID" value="NZ_BMHI01000003.1"/>
</dbReference>
<organism evidence="2 3">
    <name type="scientific">Flexivirga endophytica</name>
    <dbReference type="NCBI Taxonomy" id="1849103"/>
    <lineage>
        <taxon>Bacteria</taxon>
        <taxon>Bacillati</taxon>
        <taxon>Actinomycetota</taxon>
        <taxon>Actinomycetes</taxon>
        <taxon>Micrococcales</taxon>
        <taxon>Dermacoccaceae</taxon>
        <taxon>Flexivirga</taxon>
    </lineage>
</organism>
<proteinExistence type="predicted"/>
<name>A0A916WTT6_9MICO</name>
<accession>A0A916WTT6</accession>
<dbReference type="EMBL" id="BMHI01000003">
    <property type="protein sequence ID" value="GGB29921.1"/>
    <property type="molecule type" value="Genomic_DNA"/>
</dbReference>
<evidence type="ECO:0000313" key="2">
    <source>
        <dbReference type="EMBL" id="GGB29921.1"/>
    </source>
</evidence>
<reference evidence="2" key="1">
    <citation type="journal article" date="2014" name="Int. J. Syst. Evol. Microbiol.">
        <title>Complete genome sequence of Corynebacterium casei LMG S-19264T (=DSM 44701T), isolated from a smear-ripened cheese.</title>
        <authorList>
            <consortium name="US DOE Joint Genome Institute (JGI-PGF)"/>
            <person name="Walter F."/>
            <person name="Albersmeier A."/>
            <person name="Kalinowski J."/>
            <person name="Ruckert C."/>
        </authorList>
    </citation>
    <scope>NUCLEOTIDE SEQUENCE</scope>
    <source>
        <strain evidence="2">CGMCC 1.15085</strain>
    </source>
</reference>
<reference evidence="2" key="2">
    <citation type="submission" date="2020-09" db="EMBL/GenBank/DDBJ databases">
        <authorList>
            <person name="Sun Q."/>
            <person name="Zhou Y."/>
        </authorList>
    </citation>
    <scope>NUCLEOTIDE SEQUENCE</scope>
    <source>
        <strain evidence="2">CGMCC 1.15085</strain>
    </source>
</reference>
<keyword evidence="3" id="KW-1185">Reference proteome</keyword>
<comment type="caution">
    <text evidence="2">The sequence shown here is derived from an EMBL/GenBank/DDBJ whole genome shotgun (WGS) entry which is preliminary data.</text>
</comment>
<dbReference type="Pfam" id="PF09860">
    <property type="entry name" value="DUF2087"/>
    <property type="match status" value="1"/>
</dbReference>
<dbReference type="AlphaFoldDB" id="A0A916WTT6"/>
<evidence type="ECO:0000259" key="1">
    <source>
        <dbReference type="Pfam" id="PF09860"/>
    </source>
</evidence>
<feature type="domain" description="DUF2087" evidence="1">
    <location>
        <begin position="23"/>
        <end position="91"/>
    </location>
</feature>